<evidence type="ECO:0000256" key="1">
    <source>
        <dbReference type="ARBA" id="ARBA00022553"/>
    </source>
</evidence>
<keyword evidence="1 6" id="KW-0597">Phosphoprotein</keyword>
<protein>
    <recommendedName>
        <fullName evidence="6">Polyphosphate kinase</fullName>
        <ecNumber evidence="6">2.7.4.1</ecNumber>
    </recommendedName>
</protein>
<keyword evidence="4 11" id="KW-0418">Kinase</keyword>
<dbReference type="GO" id="GO:0008976">
    <property type="term" value="F:polyphosphate kinase activity"/>
    <property type="evidence" value="ECO:0007669"/>
    <property type="project" value="UniProtKB-EC"/>
</dbReference>
<dbReference type="GO" id="GO:0005524">
    <property type="term" value="F:ATP binding"/>
    <property type="evidence" value="ECO:0007669"/>
    <property type="project" value="UniProtKB-KW"/>
</dbReference>
<evidence type="ECO:0000313" key="11">
    <source>
        <dbReference type="EMBL" id="QJR35480.1"/>
    </source>
</evidence>
<evidence type="ECO:0000313" key="12">
    <source>
        <dbReference type="Proteomes" id="UP000500938"/>
    </source>
</evidence>
<dbReference type="InterPro" id="IPR025200">
    <property type="entry name" value="PPK_C_dom2"/>
</dbReference>
<dbReference type="Gene3D" id="3.30.870.10">
    <property type="entry name" value="Endonuclease Chain A"/>
    <property type="match status" value="2"/>
</dbReference>
<accession>A0A6M4ILF7</accession>
<dbReference type="EMBL" id="CP053085">
    <property type="protein sequence ID" value="QJR35480.1"/>
    <property type="molecule type" value="Genomic_DNA"/>
</dbReference>
<dbReference type="Pfam" id="PF13090">
    <property type="entry name" value="PP_kinase_C"/>
    <property type="match status" value="1"/>
</dbReference>
<comment type="catalytic activity">
    <reaction evidence="6">
        <text>[phosphate](n) + ATP = [phosphate](n+1) + ADP</text>
        <dbReference type="Rhea" id="RHEA:19573"/>
        <dbReference type="Rhea" id="RHEA-COMP:9859"/>
        <dbReference type="Rhea" id="RHEA-COMP:14280"/>
        <dbReference type="ChEBI" id="CHEBI:16838"/>
        <dbReference type="ChEBI" id="CHEBI:30616"/>
        <dbReference type="ChEBI" id="CHEBI:456216"/>
        <dbReference type="EC" id="2.7.4.1"/>
    </reaction>
</comment>
<name>A0A6M4ILF7_9BACT</name>
<dbReference type="InterPro" id="IPR024953">
    <property type="entry name" value="PP_kinase_middle"/>
</dbReference>
<dbReference type="InterPro" id="IPR025198">
    <property type="entry name" value="PPK_N_dom"/>
</dbReference>
<evidence type="ECO:0000259" key="8">
    <source>
        <dbReference type="Pfam" id="PF13089"/>
    </source>
</evidence>
<dbReference type="SUPFAM" id="SSF140356">
    <property type="entry name" value="PPK N-terminal domain-like"/>
    <property type="match status" value="1"/>
</dbReference>
<dbReference type="SUPFAM" id="SSF56024">
    <property type="entry name" value="Phospholipase D/nuclease"/>
    <property type="match status" value="2"/>
</dbReference>
<dbReference type="Gene3D" id="1.20.58.310">
    <property type="entry name" value="Polyphosphate kinase N-terminal domain"/>
    <property type="match status" value="1"/>
</dbReference>
<feature type="domain" description="Polyphosphate kinase C-terminal" evidence="9">
    <location>
        <begin position="503"/>
        <end position="665"/>
    </location>
</feature>
<dbReference type="Pfam" id="PF17941">
    <property type="entry name" value="PP_kinase_C_1"/>
    <property type="match status" value="1"/>
</dbReference>
<dbReference type="InterPro" id="IPR036832">
    <property type="entry name" value="PPK_N_dom_sf"/>
</dbReference>
<dbReference type="KEGG" id="ggr:HKW67_08155"/>
<keyword evidence="2 6" id="KW-0808">Transferase</keyword>
<evidence type="ECO:0000256" key="2">
    <source>
        <dbReference type="ARBA" id="ARBA00022679"/>
    </source>
</evidence>
<dbReference type="Proteomes" id="UP000500938">
    <property type="component" value="Chromosome"/>
</dbReference>
<dbReference type="SUPFAM" id="SSF143724">
    <property type="entry name" value="PHP14-like"/>
    <property type="match status" value="1"/>
</dbReference>
<organism evidence="11 12">
    <name type="scientific">Gemmatimonas groenlandica</name>
    <dbReference type="NCBI Taxonomy" id="2732249"/>
    <lineage>
        <taxon>Bacteria</taxon>
        <taxon>Pseudomonadati</taxon>
        <taxon>Gemmatimonadota</taxon>
        <taxon>Gemmatimonadia</taxon>
        <taxon>Gemmatimonadales</taxon>
        <taxon>Gemmatimonadaceae</taxon>
        <taxon>Gemmatimonas</taxon>
    </lineage>
</organism>
<evidence type="ECO:0000259" key="9">
    <source>
        <dbReference type="Pfam" id="PF13090"/>
    </source>
</evidence>
<feature type="domain" description="Polyphosphate kinase N-terminal" evidence="8">
    <location>
        <begin position="13"/>
        <end position="97"/>
    </location>
</feature>
<dbReference type="GO" id="GO:0006799">
    <property type="term" value="P:polyphosphate biosynthetic process"/>
    <property type="evidence" value="ECO:0007669"/>
    <property type="project" value="InterPro"/>
</dbReference>
<comment type="similarity">
    <text evidence="6">Belongs to the polyphosphate kinase 1 (PPK1) family.</text>
</comment>
<dbReference type="AlphaFoldDB" id="A0A6M4ILF7"/>
<gene>
    <name evidence="11" type="primary">ppk1</name>
    <name evidence="11" type="ORF">HKW67_08155</name>
</gene>
<dbReference type="GO" id="GO:0009358">
    <property type="term" value="C:polyphosphate kinase complex"/>
    <property type="evidence" value="ECO:0007669"/>
    <property type="project" value="InterPro"/>
</dbReference>
<dbReference type="InterPro" id="IPR003414">
    <property type="entry name" value="PP_kinase"/>
</dbReference>
<evidence type="ECO:0000259" key="10">
    <source>
        <dbReference type="Pfam" id="PF17941"/>
    </source>
</evidence>
<reference evidence="11 12" key="1">
    <citation type="submission" date="2020-05" db="EMBL/GenBank/DDBJ databases">
        <title>Complete genome sequence of Gemmatimonas greenlandica TET16.</title>
        <authorList>
            <person name="Zeng Y."/>
        </authorList>
    </citation>
    <scope>NUCLEOTIDE SEQUENCE [LARGE SCALE GENOMIC DNA]</scope>
    <source>
        <strain evidence="11 12">TET16</strain>
    </source>
</reference>
<dbReference type="Pfam" id="PF13089">
    <property type="entry name" value="PP_kinase_N"/>
    <property type="match status" value="1"/>
</dbReference>
<dbReference type="PANTHER" id="PTHR30218:SF0">
    <property type="entry name" value="POLYPHOSPHATE KINASE"/>
    <property type="match status" value="1"/>
</dbReference>
<dbReference type="InterPro" id="IPR036830">
    <property type="entry name" value="PP_kinase_middle_dom_sf"/>
</dbReference>
<keyword evidence="5" id="KW-0067">ATP-binding</keyword>
<evidence type="ECO:0000256" key="6">
    <source>
        <dbReference type="RuleBase" id="RU003800"/>
    </source>
</evidence>
<keyword evidence="3" id="KW-0547">Nucleotide-binding</keyword>
<dbReference type="NCBIfam" id="TIGR03705">
    <property type="entry name" value="poly_P_kin"/>
    <property type="match status" value="1"/>
</dbReference>
<dbReference type="PIRSF" id="PIRSF015589">
    <property type="entry name" value="PP_kinase"/>
    <property type="match status" value="1"/>
</dbReference>
<comment type="function">
    <text evidence="6">Catalyzes the reversible transfer of the terminal phosphate of ATP to form a long-chain polyphosphate (polyP).</text>
</comment>
<dbReference type="RefSeq" id="WP_171224910.1">
    <property type="nucleotide sequence ID" value="NZ_CP053085.1"/>
</dbReference>
<evidence type="ECO:0000256" key="3">
    <source>
        <dbReference type="ARBA" id="ARBA00022741"/>
    </source>
</evidence>
<evidence type="ECO:0000256" key="4">
    <source>
        <dbReference type="ARBA" id="ARBA00022777"/>
    </source>
</evidence>
<evidence type="ECO:0000259" key="7">
    <source>
        <dbReference type="Pfam" id="PF02503"/>
    </source>
</evidence>
<feature type="domain" description="Polyphosphate kinase C-terminal" evidence="10">
    <location>
        <begin position="327"/>
        <end position="492"/>
    </location>
</feature>
<feature type="domain" description="Polyphosphate kinase middle" evidence="7">
    <location>
        <begin position="117"/>
        <end position="301"/>
    </location>
</feature>
<dbReference type="Gene3D" id="3.30.1840.10">
    <property type="entry name" value="Polyphosphate kinase middle domain"/>
    <property type="match status" value="1"/>
</dbReference>
<sequence>MPTISSDDVEIDLELSLLAFQSRVLALAEDPAVPLLERLRFLGIVTGNIDELYMVRMAELRRAAIDEPGPATERLLTVERGLEELIARQSRCATDCLRAAEWVGVRLLSWQELTIDEQHVLRVQYLEEIQPDLRPLAITLSPGHPLPHLPHLGLFLAVLFRMAPGERLRLAEHDLPSDMPRLLAVPDRAGAVIAIEEVLRANAHLLHPGTMVESAYLFRVTRGGDLPIMDDETGSLLGAVALATERRVHNPAVRVEVERSMPDSVGALILETLRREAIGRDMELTVDSVQPVDGLLDLRCLQSLPLPDDPSLEFPPMPTKQVVGDRSMFALLREDDLLLHHPFESFDDSVVRFFQQAADDADVTAIKATLYRVGNPSPIVDALVKAAKAGKRVAVVVELKARFDEEHNVQWSRALEAAGVDVTYGIAGLKVHAKVAMVTRVEHGATVRYVHVGTGNYNPRSGRQYTDLSLFSARAELADAMDVLFAGLTERHAPPAALPHGALVAPHQLLKGLLEHIEREIQHARTGKPARITIKINGLGDREMVQAFERASQAGVQVDLIVRGICILRPGVPGVSDRIRVTSIVGRLLEHSRIYRFENGGSPEYLIGSSDLRSRNLRRRVEVLVPVPGATFQSRLDAILDAYLRDGTAWELQDHGEYRQADDRRAPAAQLALA</sequence>
<dbReference type="InterPro" id="IPR041108">
    <property type="entry name" value="PP_kinase_C_1"/>
</dbReference>
<dbReference type="PANTHER" id="PTHR30218">
    <property type="entry name" value="POLYPHOSPHATE KINASE"/>
    <property type="match status" value="1"/>
</dbReference>
<comment type="PTM">
    <text evidence="6">An intermediate of this reaction is the autophosphorylated ppk in which a phosphate is covalently linked to a histidine residue through a N-P bond.</text>
</comment>
<keyword evidence="12" id="KW-1185">Reference proteome</keyword>
<dbReference type="Pfam" id="PF02503">
    <property type="entry name" value="PP_kinase"/>
    <property type="match status" value="1"/>
</dbReference>
<proteinExistence type="inferred from homology"/>
<evidence type="ECO:0000256" key="5">
    <source>
        <dbReference type="ARBA" id="ARBA00022840"/>
    </source>
</evidence>
<dbReference type="EC" id="2.7.4.1" evidence="6"/>